<dbReference type="STRING" id="1048983.EL17_02265"/>
<comment type="pathway">
    <text evidence="3">Amino-acid biosynthesis; L-methionine biosynthesis via de novo pathway; L-homocysteine from O-succinyl-L-homoserine: step 1/1.</text>
</comment>
<dbReference type="eggNOG" id="COG0626">
    <property type="taxonomic scope" value="Bacteria"/>
</dbReference>
<dbReference type="InterPro" id="IPR015422">
    <property type="entry name" value="PyrdxlP-dep_Trfase_small"/>
</dbReference>
<comment type="similarity">
    <text evidence="3">Belongs to the trans-sulfuration enzymes family. MetZ subfamily.</text>
</comment>
<dbReference type="GO" id="GO:0005737">
    <property type="term" value="C:cytoplasm"/>
    <property type="evidence" value="ECO:0007669"/>
    <property type="project" value="TreeGrafter"/>
</dbReference>
<dbReference type="GO" id="GO:0019346">
    <property type="term" value="P:transsulfuration"/>
    <property type="evidence" value="ECO:0007669"/>
    <property type="project" value="InterPro"/>
</dbReference>
<organism evidence="6 7">
    <name type="scientific">Anditalea andensis</name>
    <dbReference type="NCBI Taxonomy" id="1048983"/>
    <lineage>
        <taxon>Bacteria</taxon>
        <taxon>Pseudomonadati</taxon>
        <taxon>Bacteroidota</taxon>
        <taxon>Cytophagia</taxon>
        <taxon>Cytophagales</taxon>
        <taxon>Cytophagaceae</taxon>
        <taxon>Anditalea</taxon>
    </lineage>
</organism>
<dbReference type="GO" id="GO:0071268">
    <property type="term" value="P:homocysteine biosynthetic process"/>
    <property type="evidence" value="ECO:0007669"/>
    <property type="project" value="InterPro"/>
</dbReference>
<keyword evidence="3" id="KW-0028">Amino-acid biosynthesis</keyword>
<dbReference type="UniPathway" id="UPA00051">
    <property type="reaction ID" value="UER00449"/>
</dbReference>
<sequence length="394" mass="43838">MTYQNDETRAVRTVAASSDQRTHSAPIYLTSSFTFEGAEEARQMFADEIQGNIYSRYSNPNSSDLIAKVCAMEATDDGIATSSGMAAMFASIASLLQQGDHVLAARSLFGSTHQLLTRVFPKWGITHTYGEVSDVQQWEKLIQPNTRMIFIETPSNPGLEIIDLEWIGAFAEAHNLILVVDNCFATPYLQQPAKWGAHIVTHSATKYIDGQGRVLGGLILGRQELMDEVQFFTRHTGPAISPFNAWLLAKSMETLPVRMDRHCESALRIAEYFEENTELEEVKYPFLKSHPQYHLAKKQMKQGGGIITLNFKGGLERAKNFIDHLEMISITANLGDSRSIVTHPASTTHSKLTKEERAKVGIVDGLVRLSVGLEHADDIIQDVQRAIDLSKKQS</sequence>
<comment type="catalytic activity">
    <reaction evidence="3">
        <text>O-succinyl-L-homoserine + hydrogen sulfide = L-homocysteine + succinate</text>
        <dbReference type="Rhea" id="RHEA:27826"/>
        <dbReference type="ChEBI" id="CHEBI:29919"/>
        <dbReference type="ChEBI" id="CHEBI:30031"/>
        <dbReference type="ChEBI" id="CHEBI:57661"/>
        <dbReference type="ChEBI" id="CHEBI:58199"/>
    </reaction>
</comment>
<dbReference type="PANTHER" id="PTHR11808">
    <property type="entry name" value="TRANS-SULFURATION ENZYME FAMILY MEMBER"/>
    <property type="match status" value="1"/>
</dbReference>
<evidence type="ECO:0000256" key="3">
    <source>
        <dbReference type="HAMAP-Rule" id="MF_02056"/>
    </source>
</evidence>
<reference evidence="6 7" key="1">
    <citation type="submission" date="2014-04" db="EMBL/GenBank/DDBJ databases">
        <title>Characterization and application of a salt tolerant electro-active bacterium.</title>
        <authorList>
            <person name="Yang L."/>
            <person name="Wei S."/>
            <person name="Tay Q.X.M."/>
        </authorList>
    </citation>
    <scope>NUCLEOTIDE SEQUENCE [LARGE SCALE GENOMIC DNA]</scope>
    <source>
        <strain evidence="6 7">LY1</strain>
    </source>
</reference>
<gene>
    <name evidence="3" type="primary">metZ</name>
    <name evidence="6" type="ORF">EL17_02265</name>
</gene>
<dbReference type="SUPFAM" id="SSF53383">
    <property type="entry name" value="PLP-dependent transferases"/>
    <property type="match status" value="1"/>
</dbReference>
<dbReference type="InterPro" id="IPR015424">
    <property type="entry name" value="PyrdxlP-dep_Trfase"/>
</dbReference>
<dbReference type="FunFam" id="3.90.1150.10:FF:000033">
    <property type="entry name" value="Cystathionine gamma-synthase"/>
    <property type="match status" value="1"/>
</dbReference>
<evidence type="ECO:0000256" key="5">
    <source>
        <dbReference type="RuleBase" id="RU362118"/>
    </source>
</evidence>
<evidence type="ECO:0000256" key="2">
    <source>
        <dbReference type="ARBA" id="ARBA00022898"/>
    </source>
</evidence>
<dbReference type="Pfam" id="PF01053">
    <property type="entry name" value="Cys_Met_Meta_PP"/>
    <property type="match status" value="1"/>
</dbReference>
<dbReference type="AlphaFoldDB" id="A0A074L2H4"/>
<dbReference type="InterPro" id="IPR015421">
    <property type="entry name" value="PyrdxlP-dep_Trfase_major"/>
</dbReference>
<dbReference type="HAMAP" id="MF_02056">
    <property type="entry name" value="MetZ"/>
    <property type="match status" value="1"/>
</dbReference>
<keyword evidence="2 3" id="KW-0663">Pyridoxal phosphate</keyword>
<comment type="subunit">
    <text evidence="3">Homotetramer.</text>
</comment>
<dbReference type="Proteomes" id="UP000027821">
    <property type="component" value="Unassembled WGS sequence"/>
</dbReference>
<proteinExistence type="inferred from homology"/>
<keyword evidence="3" id="KW-0808">Transferase</keyword>
<comment type="caution">
    <text evidence="6">The sequence shown here is derived from an EMBL/GenBank/DDBJ whole genome shotgun (WGS) entry which is preliminary data.</text>
</comment>
<dbReference type="EC" id="2.5.1.-" evidence="3"/>
<dbReference type="GO" id="GO:0016765">
    <property type="term" value="F:transferase activity, transferring alkyl or aryl (other than methyl) groups"/>
    <property type="evidence" value="ECO:0007669"/>
    <property type="project" value="UniProtKB-UniRule"/>
</dbReference>
<accession>A0A074L2H4</accession>
<evidence type="ECO:0000256" key="1">
    <source>
        <dbReference type="ARBA" id="ARBA00001933"/>
    </source>
</evidence>
<dbReference type="EMBL" id="JMIH01000013">
    <property type="protein sequence ID" value="KEO75384.1"/>
    <property type="molecule type" value="Genomic_DNA"/>
</dbReference>
<dbReference type="OrthoDB" id="9803729at2"/>
<evidence type="ECO:0000313" key="6">
    <source>
        <dbReference type="EMBL" id="KEO75384.1"/>
    </source>
</evidence>
<dbReference type="PIRSF" id="PIRSF001434">
    <property type="entry name" value="CGS"/>
    <property type="match status" value="1"/>
</dbReference>
<dbReference type="InterPro" id="IPR000277">
    <property type="entry name" value="Cys/Met-Metab_PyrdxlP-dep_enz"/>
</dbReference>
<feature type="modified residue" description="N6-(pyridoxal phosphate)lysine" evidence="3 4">
    <location>
        <position position="206"/>
    </location>
</feature>
<dbReference type="CDD" id="cd00614">
    <property type="entry name" value="CGS_like"/>
    <property type="match status" value="1"/>
</dbReference>
<dbReference type="GO" id="GO:0030170">
    <property type="term" value="F:pyridoxal phosphate binding"/>
    <property type="evidence" value="ECO:0007669"/>
    <property type="project" value="UniProtKB-UniRule"/>
</dbReference>
<comment type="function">
    <text evidence="3">Catalyzes the formation of L-homocysteine from O-succinyl-L-homoserine (OSHS) and hydrogen sulfide.</text>
</comment>
<dbReference type="GO" id="GO:0016846">
    <property type="term" value="F:carbon-sulfur lyase activity"/>
    <property type="evidence" value="ECO:0007669"/>
    <property type="project" value="TreeGrafter"/>
</dbReference>
<dbReference type="InterPro" id="IPR006234">
    <property type="entry name" value="O-succ-hSer_sulfhydrylase"/>
</dbReference>
<keyword evidence="7" id="KW-1185">Reference proteome</keyword>
<dbReference type="PANTHER" id="PTHR11808:SF80">
    <property type="entry name" value="CYSTATHIONINE GAMMA-LYASE"/>
    <property type="match status" value="1"/>
</dbReference>
<dbReference type="Gene3D" id="3.40.640.10">
    <property type="entry name" value="Type I PLP-dependent aspartate aminotransferase-like (Major domain)"/>
    <property type="match status" value="1"/>
</dbReference>
<protein>
    <recommendedName>
        <fullName evidence="3">O-succinylhomoserine sulfhydrylase</fullName>
        <shortName evidence="3">OSH sulfhydrylase</shortName>
        <shortName evidence="3">OSHS sulfhydrylase</shortName>
        <ecNumber evidence="3">2.5.1.-</ecNumber>
    </recommendedName>
</protein>
<evidence type="ECO:0000313" key="7">
    <source>
        <dbReference type="Proteomes" id="UP000027821"/>
    </source>
</evidence>
<name>A0A074L2H4_9BACT</name>
<dbReference type="FunFam" id="3.40.640.10:FF:000046">
    <property type="entry name" value="Cystathionine gamma-lyase"/>
    <property type="match status" value="1"/>
</dbReference>
<evidence type="ECO:0000256" key="4">
    <source>
        <dbReference type="PIRSR" id="PIRSR001434-2"/>
    </source>
</evidence>
<dbReference type="Gene3D" id="3.90.1150.10">
    <property type="entry name" value="Aspartate Aminotransferase, domain 1"/>
    <property type="match status" value="1"/>
</dbReference>
<keyword evidence="3" id="KW-0486">Methionine biosynthesis</keyword>
<dbReference type="GO" id="GO:0071266">
    <property type="term" value="P:'de novo' L-methionine biosynthetic process"/>
    <property type="evidence" value="ECO:0007669"/>
    <property type="project" value="UniProtKB-UniRule"/>
</dbReference>
<dbReference type="RefSeq" id="WP_035070171.1">
    <property type="nucleotide sequence ID" value="NZ_JMIH01000013.1"/>
</dbReference>
<comment type="cofactor">
    <cofactor evidence="1 3 5">
        <name>pyridoxal 5'-phosphate</name>
        <dbReference type="ChEBI" id="CHEBI:597326"/>
    </cofactor>
</comment>